<dbReference type="InterPro" id="IPR038409">
    <property type="entry name" value="Ycf54-like_sf"/>
</dbReference>
<evidence type="ECO:0000313" key="2">
    <source>
        <dbReference type="EMBL" id="AOM65607.1"/>
    </source>
</evidence>
<dbReference type="Gene3D" id="3.30.70.1860">
    <property type="entry name" value="Uncharacterised protein family Ycf54"/>
    <property type="match status" value="1"/>
</dbReference>
<gene>
    <name evidence="2" type="primary">ycf54</name>
    <name evidence="2" type="ORF">Ahnf_122</name>
</gene>
<name>A0A1C9CB58_9FLOR</name>
<dbReference type="EMBL" id="KX284715">
    <property type="protein sequence ID" value="AOM65607.1"/>
    <property type="molecule type" value="Genomic_DNA"/>
</dbReference>
<evidence type="ECO:0008006" key="3">
    <source>
        <dbReference type="Google" id="ProtNLM"/>
    </source>
</evidence>
<keyword evidence="2" id="KW-0934">Plastid</keyword>
<dbReference type="PANTHER" id="PTHR35319:SF2">
    <property type="entry name" value="YCF54"/>
    <property type="match status" value="1"/>
</dbReference>
<dbReference type="PANTHER" id="PTHR35319">
    <property type="match status" value="1"/>
</dbReference>
<proteinExistence type="inferred from homology"/>
<dbReference type="GeneID" id="29069786"/>
<evidence type="ECO:0000256" key="1">
    <source>
        <dbReference type="ARBA" id="ARBA00043978"/>
    </source>
</evidence>
<sequence>MPNYYFAIASQDFLIEEEPVEEILRERTNHYLCLKKDLDFWFVLNPAFIRASSMRQVKNQLSKPSAAIISLDAKFIEWLKLRIGFVITGSFESPSKAIPNPLESLKG</sequence>
<geneLocation type="plastid" evidence="2"/>
<accession>A0A1C9CB58</accession>
<dbReference type="InterPro" id="IPR019616">
    <property type="entry name" value="Ycf54"/>
</dbReference>
<protein>
    <recommendedName>
        <fullName evidence="3">Ycf54</fullName>
    </recommendedName>
</protein>
<reference evidence="2" key="1">
    <citation type="journal article" date="2016" name="BMC Biol.">
        <title>Parallel evolution of highly conserved plastid genome architecture in red seaweeds and seed plants.</title>
        <authorList>
            <person name="Lee J."/>
            <person name="Cho C.H."/>
            <person name="Park S.I."/>
            <person name="Choi J.W."/>
            <person name="Song H.S."/>
            <person name="West J.A."/>
            <person name="Bhattacharya D."/>
            <person name="Yoon H.S."/>
        </authorList>
    </citation>
    <scope>NUCLEOTIDE SEQUENCE</scope>
</reference>
<dbReference type="Pfam" id="PF10674">
    <property type="entry name" value="Ycf54"/>
    <property type="match status" value="1"/>
</dbReference>
<dbReference type="AlphaFoldDB" id="A0A1C9CB58"/>
<dbReference type="RefSeq" id="YP_009293919.1">
    <property type="nucleotide sequence ID" value="NC_031145.1"/>
</dbReference>
<comment type="similarity">
    <text evidence="1">Belongs to the ycf54 family.</text>
</comment>
<organism evidence="2">
    <name type="scientific">Ahnfeltia plicata</name>
    <dbReference type="NCBI Taxonomy" id="28023"/>
    <lineage>
        <taxon>Eukaryota</taxon>
        <taxon>Rhodophyta</taxon>
        <taxon>Florideophyceae</taxon>
        <taxon>Ahnfeltiophycidae</taxon>
        <taxon>Ahnfeltiales</taxon>
        <taxon>Ahnfeltiaceae</taxon>
        <taxon>Ahnfeltia</taxon>
    </lineage>
</organism>